<dbReference type="SMART" id="SM00387">
    <property type="entry name" value="HATPase_c"/>
    <property type="match status" value="1"/>
</dbReference>
<dbReference type="InterPro" id="IPR005330">
    <property type="entry name" value="MHYT_dom"/>
</dbReference>
<evidence type="ECO:0000256" key="5">
    <source>
        <dbReference type="SAM" id="Phobius"/>
    </source>
</evidence>
<dbReference type="Pfam" id="PF03707">
    <property type="entry name" value="MHYT"/>
    <property type="match status" value="3"/>
</dbReference>
<dbReference type="InterPro" id="IPR036890">
    <property type="entry name" value="HATPase_C_sf"/>
</dbReference>
<feature type="compositionally biased region" description="Pro residues" evidence="4">
    <location>
        <begin position="197"/>
        <end position="207"/>
    </location>
</feature>
<dbReference type="PROSITE" id="PS50109">
    <property type="entry name" value="HIS_KIN"/>
    <property type="match status" value="1"/>
</dbReference>
<dbReference type="InterPro" id="IPR003661">
    <property type="entry name" value="HisK_dim/P_dom"/>
</dbReference>
<dbReference type="InterPro" id="IPR004358">
    <property type="entry name" value="Sig_transdc_His_kin-like_C"/>
</dbReference>
<evidence type="ECO:0000256" key="3">
    <source>
        <dbReference type="PROSITE-ProRule" id="PRU00169"/>
    </source>
</evidence>
<dbReference type="SUPFAM" id="SSF55874">
    <property type="entry name" value="ATPase domain of HSP90 chaperone/DNA topoisomerase II/histidine kinase"/>
    <property type="match status" value="1"/>
</dbReference>
<organism evidence="8 9">
    <name type="scientific">Letharia columbiana</name>
    <dbReference type="NCBI Taxonomy" id="112416"/>
    <lineage>
        <taxon>Eukaryota</taxon>
        <taxon>Fungi</taxon>
        <taxon>Dikarya</taxon>
        <taxon>Ascomycota</taxon>
        <taxon>Pezizomycotina</taxon>
        <taxon>Lecanoromycetes</taxon>
        <taxon>OSLEUM clade</taxon>
        <taxon>Lecanoromycetidae</taxon>
        <taxon>Lecanorales</taxon>
        <taxon>Lecanorineae</taxon>
        <taxon>Parmeliaceae</taxon>
        <taxon>Letharia</taxon>
    </lineage>
</organism>
<evidence type="ECO:0000259" key="6">
    <source>
        <dbReference type="PROSITE" id="PS50109"/>
    </source>
</evidence>
<dbReference type="CDD" id="cd00082">
    <property type="entry name" value="HisKA"/>
    <property type="match status" value="1"/>
</dbReference>
<keyword evidence="5" id="KW-0472">Membrane</keyword>
<proteinExistence type="predicted"/>
<dbReference type="RefSeq" id="XP_037170706.1">
    <property type="nucleotide sequence ID" value="XM_037302127.1"/>
</dbReference>
<evidence type="ECO:0000256" key="4">
    <source>
        <dbReference type="SAM" id="MobiDB-lite"/>
    </source>
</evidence>
<feature type="modified residue" description="4-aspartylphosphate" evidence="3">
    <location>
        <position position="928"/>
    </location>
</feature>
<dbReference type="Gene3D" id="3.30.565.10">
    <property type="entry name" value="Histidine kinase-like ATPase, C-terminal domain"/>
    <property type="match status" value="1"/>
</dbReference>
<keyword evidence="5" id="KW-0812">Transmembrane</keyword>
<feature type="domain" description="Response regulatory" evidence="7">
    <location>
        <begin position="877"/>
        <end position="999"/>
    </location>
</feature>
<feature type="transmembrane region" description="Helical" evidence="5">
    <location>
        <begin position="387"/>
        <end position="405"/>
    </location>
</feature>
<dbReference type="Pfam" id="PF02518">
    <property type="entry name" value="HATPase_c"/>
    <property type="match status" value="1"/>
</dbReference>
<dbReference type="PROSITE" id="PS50110">
    <property type="entry name" value="RESPONSE_REGULATORY"/>
    <property type="match status" value="1"/>
</dbReference>
<dbReference type="PANTHER" id="PTHR45339:SF1">
    <property type="entry name" value="HYBRID SIGNAL TRANSDUCTION HISTIDINE KINASE J"/>
    <property type="match status" value="1"/>
</dbReference>
<name>A0A8H6LA40_9LECA</name>
<dbReference type="Pfam" id="PF00072">
    <property type="entry name" value="Response_reg"/>
    <property type="match status" value="1"/>
</dbReference>
<feature type="transmembrane region" description="Helical" evidence="5">
    <location>
        <begin position="358"/>
        <end position="375"/>
    </location>
</feature>
<dbReference type="GeneID" id="59281856"/>
<dbReference type="InterPro" id="IPR005467">
    <property type="entry name" value="His_kinase_dom"/>
</dbReference>
<feature type="transmembrane region" description="Helical" evidence="5">
    <location>
        <begin position="425"/>
        <end position="445"/>
    </location>
</feature>
<evidence type="ECO:0008006" key="10">
    <source>
        <dbReference type="Google" id="ProtNLM"/>
    </source>
</evidence>
<dbReference type="SUPFAM" id="SSF52172">
    <property type="entry name" value="CheY-like"/>
    <property type="match status" value="1"/>
</dbReference>
<dbReference type="Gene3D" id="3.40.50.2300">
    <property type="match status" value="1"/>
</dbReference>
<dbReference type="OrthoDB" id="60033at2759"/>
<protein>
    <recommendedName>
        <fullName evidence="10">Histidine kinase</fullName>
    </recommendedName>
</protein>
<feature type="transmembrane region" description="Helical" evidence="5">
    <location>
        <begin position="46"/>
        <end position="65"/>
    </location>
</feature>
<dbReference type="PRINTS" id="PR00344">
    <property type="entry name" value="BCTRLSENSOR"/>
</dbReference>
<comment type="caution">
    <text evidence="8">The sequence shown here is derived from an EMBL/GenBank/DDBJ whole genome shotgun (WGS) entry which is preliminary data.</text>
</comment>
<evidence type="ECO:0000256" key="2">
    <source>
        <dbReference type="ARBA" id="ARBA00023012"/>
    </source>
</evidence>
<sequence>MESMRQLKPHWNAGMIAASIAISFLGAFTSTQLMCQARMSLHFSSVLIWTILGSLTFGFCSIWSLHFVAMLACELDLPIGINVPLTLLSALLAVSFTFTALASDLLWDTYMRSRRRNFRALRRERTKSSAIKRSKLNARDPSSEGLLHPIEEEEEEEEEVGEEYEEERYNHDSEDSESPPLSTHPFEQDRNGTFNPDTPPETPPLSPQPVLYRDPGHKFLDLHLNGSAGGTPTKLPAQSPERITPTRVESSESSIGFPGFPRFQREPSDQSISRRSDSFMGSTYSSYGLSSIMNLAYRGTSPAKNAFIATGEALYAGCTRRNIIKGFLWSLAITSMHYVGISALRIPQGDFTLEPPLVILSGLISWVVCLVGCILMSQIETHLTQQFLFAIVACTGVAAMHFTGMRAATFWSNAEPSPKRGYPPALAVAIGSIAITTCIAANFLLAHVATISRNKLAEIVMTRKQLWRTIAQKENAEAAAAARSDFIASASHEIRTPLHHLQGYGDLLSRTELTEEGRILLYAIQHATKTLSLITNNVLDWSKLEKDAEAVCHPVALDMRTVCESILMLLPNKDDEADVSLMVVVSPNVPHSLFLDETYIQRILMNLLSNALKFTRSGYIMLLIGMENGKLVATIKDTGTGIPPCFLPQLFEPFKQATTRGSQRGTGLGMSIIKQLLHKMHGTIEVESRHPDTASVGPGQTGSTFTVTIPAPLSSTPDPEPYLTEALPCIAMFHGDNERSFEGLRTAWESFGFEVVRVSDSSDLSGSEWKYVWADLPFLKGNPRCLQQLLEQDQWQVLVPYDTQEALQQTPSVLSRPHLVRLQKPLLWHTFADQIPAPGESANNAALARTVRFAPQVDIVDGNDKEQPQEATAKDLVILLVEDNPINQKLGKKMLTALKYQVLLADDGEEAIEQMMKHDATIDAILMDQSMPVKDGITATKEIRAMEAAGTLSRRRPIIAVTAVVSAQAQALFKAAGAEDFLTKPLSLSKLEQTLALYLPQQ</sequence>
<dbReference type="EMBL" id="JACCJC010000001">
    <property type="protein sequence ID" value="KAF6241466.1"/>
    <property type="molecule type" value="Genomic_DNA"/>
</dbReference>
<feature type="transmembrane region" description="Helical" evidence="5">
    <location>
        <begin position="327"/>
        <end position="346"/>
    </location>
</feature>
<evidence type="ECO:0000313" key="8">
    <source>
        <dbReference type="EMBL" id="KAF6241466.1"/>
    </source>
</evidence>
<evidence type="ECO:0000259" key="7">
    <source>
        <dbReference type="PROSITE" id="PS50110"/>
    </source>
</evidence>
<dbReference type="GO" id="GO:0000155">
    <property type="term" value="F:phosphorelay sensor kinase activity"/>
    <property type="evidence" value="ECO:0007669"/>
    <property type="project" value="InterPro"/>
</dbReference>
<dbReference type="InterPro" id="IPR003594">
    <property type="entry name" value="HATPase_dom"/>
</dbReference>
<evidence type="ECO:0000313" key="9">
    <source>
        <dbReference type="Proteomes" id="UP000578531"/>
    </source>
</evidence>
<dbReference type="InterPro" id="IPR011006">
    <property type="entry name" value="CheY-like_superfamily"/>
</dbReference>
<dbReference type="AlphaFoldDB" id="A0A8H6LA40"/>
<feature type="compositionally biased region" description="Basic and acidic residues" evidence="4">
    <location>
        <begin position="263"/>
        <end position="276"/>
    </location>
</feature>
<feature type="region of interest" description="Disordered" evidence="4">
    <location>
        <begin position="225"/>
        <end position="276"/>
    </location>
</feature>
<gene>
    <name evidence="8" type="ORF">HO173_000176</name>
</gene>
<dbReference type="CDD" id="cd17546">
    <property type="entry name" value="REC_hyHK_CKI1_RcsC-like"/>
    <property type="match status" value="1"/>
</dbReference>
<dbReference type="SMART" id="SM00388">
    <property type="entry name" value="HisKA"/>
    <property type="match status" value="1"/>
</dbReference>
<keyword evidence="2" id="KW-0902">Two-component regulatory system</keyword>
<feature type="transmembrane region" description="Helical" evidence="5">
    <location>
        <begin position="12"/>
        <end position="34"/>
    </location>
</feature>
<keyword evidence="5" id="KW-1133">Transmembrane helix</keyword>
<dbReference type="SMART" id="SM00448">
    <property type="entry name" value="REC"/>
    <property type="match status" value="1"/>
</dbReference>
<reference evidence="8 9" key="1">
    <citation type="journal article" date="2020" name="Genomics">
        <title>Complete, high-quality genomes from long-read metagenomic sequencing of two wolf lichen thalli reveals enigmatic genome architecture.</title>
        <authorList>
            <person name="McKenzie S.K."/>
            <person name="Walston R.F."/>
            <person name="Allen J.L."/>
        </authorList>
    </citation>
    <scope>NUCLEOTIDE SEQUENCE [LARGE SCALE GENOMIC DNA]</scope>
    <source>
        <strain evidence="8">WasteWater2</strain>
    </source>
</reference>
<dbReference type="InterPro" id="IPR001789">
    <property type="entry name" value="Sig_transdc_resp-reg_receiver"/>
</dbReference>
<feature type="domain" description="Histidine kinase" evidence="6">
    <location>
        <begin position="489"/>
        <end position="713"/>
    </location>
</feature>
<dbReference type="SUPFAM" id="SSF47384">
    <property type="entry name" value="Homodimeric domain of signal transducing histidine kinase"/>
    <property type="match status" value="1"/>
</dbReference>
<keyword evidence="9" id="KW-1185">Reference proteome</keyword>
<feature type="compositionally biased region" description="Acidic residues" evidence="4">
    <location>
        <begin position="151"/>
        <end position="166"/>
    </location>
</feature>
<dbReference type="PANTHER" id="PTHR45339">
    <property type="entry name" value="HYBRID SIGNAL TRANSDUCTION HISTIDINE KINASE J"/>
    <property type="match status" value="1"/>
</dbReference>
<accession>A0A8H6LA40</accession>
<evidence type="ECO:0000256" key="1">
    <source>
        <dbReference type="ARBA" id="ARBA00022553"/>
    </source>
</evidence>
<keyword evidence="1 3" id="KW-0597">Phosphoprotein</keyword>
<dbReference type="Proteomes" id="UP000578531">
    <property type="component" value="Unassembled WGS sequence"/>
</dbReference>
<feature type="region of interest" description="Disordered" evidence="4">
    <location>
        <begin position="130"/>
        <end position="209"/>
    </location>
</feature>
<dbReference type="InterPro" id="IPR036097">
    <property type="entry name" value="HisK_dim/P_sf"/>
</dbReference>
<feature type="transmembrane region" description="Helical" evidence="5">
    <location>
        <begin position="85"/>
        <end position="107"/>
    </location>
</feature>
<dbReference type="Pfam" id="PF00512">
    <property type="entry name" value="HisKA"/>
    <property type="match status" value="1"/>
</dbReference>
<dbReference type="Gene3D" id="1.10.287.130">
    <property type="match status" value="1"/>
</dbReference>